<protein>
    <submittedName>
        <fullName evidence="1">Uncharacterized protein</fullName>
    </submittedName>
</protein>
<organism evidence="1">
    <name type="scientific">marine sediment metagenome</name>
    <dbReference type="NCBI Taxonomy" id="412755"/>
    <lineage>
        <taxon>unclassified sequences</taxon>
        <taxon>metagenomes</taxon>
        <taxon>ecological metagenomes</taxon>
    </lineage>
</organism>
<comment type="caution">
    <text evidence="1">The sequence shown here is derived from an EMBL/GenBank/DDBJ whole genome shotgun (WGS) entry which is preliminary data.</text>
</comment>
<dbReference type="AlphaFoldDB" id="X0U7G7"/>
<gene>
    <name evidence="1" type="ORF">S01H1_45611</name>
</gene>
<dbReference type="EMBL" id="BARS01029161">
    <property type="protein sequence ID" value="GAG01470.1"/>
    <property type="molecule type" value="Genomic_DNA"/>
</dbReference>
<name>X0U7G7_9ZZZZ</name>
<sequence length="247" mass="27719">MTAYLRQRVAIDELVDVAVSASVDVHAQRFTGRMGGVFSIADDATIKRLPVSPGQSRVWMDVFSRPNTYKLSVPQRAFVDDYLQVVREAEEMRVAAGLQPRGVNKDGWLYVPRQVKTTRGVELTRPSNPSLQRVYEEAQEGVAAGVKYNTSPRAVLETHLRNAYREVLEKQLTDALTPLSVRPSELLRRTNTQVVRRMEAATESLVGANREVRRLRVPRVDKAGRVTPQETALRRTLAGQRKAAQAK</sequence>
<accession>X0U7G7</accession>
<proteinExistence type="predicted"/>
<reference evidence="1" key="1">
    <citation type="journal article" date="2014" name="Front. Microbiol.">
        <title>High frequency of phylogenetically diverse reductive dehalogenase-homologous genes in deep subseafloor sedimentary metagenomes.</title>
        <authorList>
            <person name="Kawai M."/>
            <person name="Futagami T."/>
            <person name="Toyoda A."/>
            <person name="Takaki Y."/>
            <person name="Nishi S."/>
            <person name="Hori S."/>
            <person name="Arai W."/>
            <person name="Tsubouchi T."/>
            <person name="Morono Y."/>
            <person name="Uchiyama I."/>
            <person name="Ito T."/>
            <person name="Fujiyama A."/>
            <person name="Inagaki F."/>
            <person name="Takami H."/>
        </authorList>
    </citation>
    <scope>NUCLEOTIDE SEQUENCE</scope>
    <source>
        <strain evidence="1">Expedition CK06-06</strain>
    </source>
</reference>
<feature type="non-terminal residue" evidence="1">
    <location>
        <position position="247"/>
    </location>
</feature>
<evidence type="ECO:0000313" key="1">
    <source>
        <dbReference type="EMBL" id="GAG01470.1"/>
    </source>
</evidence>